<feature type="region of interest" description="Disordered" evidence="1">
    <location>
        <begin position="64"/>
        <end position="103"/>
    </location>
</feature>
<evidence type="ECO:0000256" key="1">
    <source>
        <dbReference type="SAM" id="MobiDB-lite"/>
    </source>
</evidence>
<reference evidence="2 3" key="1">
    <citation type="submission" date="2023-07" db="EMBL/GenBank/DDBJ databases">
        <title>Genomic Encyclopedia of Type Strains, Phase IV (KMG-IV): sequencing the most valuable type-strain genomes for metagenomic binning, comparative biology and taxonomic classification.</title>
        <authorList>
            <person name="Goeker M."/>
        </authorList>
    </citation>
    <scope>NUCLEOTIDE SEQUENCE [LARGE SCALE GENOMIC DNA]</scope>
    <source>
        <strain evidence="2 3">DSM 100301</strain>
    </source>
</reference>
<keyword evidence="3" id="KW-1185">Reference proteome</keyword>
<dbReference type="RefSeq" id="WP_307159572.1">
    <property type="nucleotide sequence ID" value="NZ_JAUSWH010000014.1"/>
</dbReference>
<proteinExistence type="predicted"/>
<gene>
    <name evidence="2" type="ORF">QO005_003753</name>
</gene>
<feature type="compositionally biased region" description="Polar residues" evidence="1">
    <location>
        <begin position="88"/>
        <end position="97"/>
    </location>
</feature>
<evidence type="ECO:0000313" key="3">
    <source>
        <dbReference type="Proteomes" id="UP001235269"/>
    </source>
</evidence>
<comment type="caution">
    <text evidence="2">The sequence shown here is derived from an EMBL/GenBank/DDBJ whole genome shotgun (WGS) entry which is preliminary data.</text>
</comment>
<dbReference type="Proteomes" id="UP001235269">
    <property type="component" value="Unassembled WGS sequence"/>
</dbReference>
<protein>
    <submittedName>
        <fullName evidence="2">Uncharacterized protein</fullName>
    </submittedName>
</protein>
<sequence>MVNEALTVFCNKDGMHATMTGFRRLATGLSFPLHGLDSGPLCRRLAAKGLIRLGKPDGHLEKPCGKASITDRPSQALPNAPPIMRRGQTMTRQNFSVRSRKAT</sequence>
<accession>A0ABU0IGK4</accession>
<organism evidence="2 3">
    <name type="scientific">Rhizobium paknamense</name>
    <dbReference type="NCBI Taxonomy" id="1206817"/>
    <lineage>
        <taxon>Bacteria</taxon>
        <taxon>Pseudomonadati</taxon>
        <taxon>Pseudomonadota</taxon>
        <taxon>Alphaproteobacteria</taxon>
        <taxon>Hyphomicrobiales</taxon>
        <taxon>Rhizobiaceae</taxon>
        <taxon>Rhizobium/Agrobacterium group</taxon>
        <taxon>Rhizobium</taxon>
    </lineage>
</organism>
<name>A0ABU0IGK4_9HYPH</name>
<evidence type="ECO:0000313" key="2">
    <source>
        <dbReference type="EMBL" id="MDQ0457397.1"/>
    </source>
</evidence>
<dbReference type="EMBL" id="JAUSWH010000014">
    <property type="protein sequence ID" value="MDQ0457397.1"/>
    <property type="molecule type" value="Genomic_DNA"/>
</dbReference>